<dbReference type="InterPro" id="IPR014044">
    <property type="entry name" value="CAP_dom"/>
</dbReference>
<keyword evidence="3" id="KW-1185">Reference proteome</keyword>
<reference evidence="4" key="1">
    <citation type="submission" date="2025-08" db="UniProtKB">
        <authorList>
            <consortium name="RefSeq"/>
        </authorList>
    </citation>
    <scope>IDENTIFICATION</scope>
    <source>
        <tissue evidence="4">Young leaves</tissue>
    </source>
</reference>
<evidence type="ECO:0000313" key="3">
    <source>
        <dbReference type="Proteomes" id="UP000504609"/>
    </source>
</evidence>
<dbReference type="Gene3D" id="3.40.33.10">
    <property type="entry name" value="CAP"/>
    <property type="match status" value="1"/>
</dbReference>
<dbReference type="SMART" id="SM00198">
    <property type="entry name" value="SCP"/>
    <property type="match status" value="1"/>
</dbReference>
<dbReference type="FunFam" id="3.40.33.10:FF:000004">
    <property type="entry name" value="CAP, cysteine-rich secretory protein, antigen 5"/>
    <property type="match status" value="1"/>
</dbReference>
<dbReference type="PANTHER" id="PTHR10334">
    <property type="entry name" value="CYSTEINE-RICH SECRETORY PROTEIN-RELATED"/>
    <property type="match status" value="1"/>
</dbReference>
<dbReference type="GeneID" id="111451688"/>
<dbReference type="Proteomes" id="UP000504609">
    <property type="component" value="Unplaced"/>
</dbReference>
<dbReference type="RefSeq" id="XP_022947966.1">
    <property type="nucleotide sequence ID" value="XM_023092198.1"/>
</dbReference>
<protein>
    <submittedName>
        <fullName evidence="4">STS14 protein-like</fullName>
    </submittedName>
</protein>
<dbReference type="PRINTS" id="PR00837">
    <property type="entry name" value="V5TPXLIKE"/>
</dbReference>
<dbReference type="CDD" id="cd05381">
    <property type="entry name" value="CAP_PR-1"/>
    <property type="match status" value="1"/>
</dbReference>
<name>A0A6J1G7Y1_CUCMO</name>
<proteinExistence type="predicted"/>
<keyword evidence="1" id="KW-0732">Signal</keyword>
<dbReference type="InterPro" id="IPR035940">
    <property type="entry name" value="CAP_sf"/>
</dbReference>
<dbReference type="Pfam" id="PF00188">
    <property type="entry name" value="CAP"/>
    <property type="match status" value="1"/>
</dbReference>
<feature type="signal peptide" evidence="1">
    <location>
        <begin position="1"/>
        <end position="22"/>
    </location>
</feature>
<dbReference type="AlphaFoldDB" id="A0A6J1G7Y1"/>
<evidence type="ECO:0000256" key="1">
    <source>
        <dbReference type="SAM" id="SignalP"/>
    </source>
</evidence>
<evidence type="ECO:0000259" key="2">
    <source>
        <dbReference type="SMART" id="SM00198"/>
    </source>
</evidence>
<accession>A0A6J1G7Y1</accession>
<dbReference type="InterPro" id="IPR001283">
    <property type="entry name" value="CRISP-related"/>
</dbReference>
<feature type="domain" description="SCP" evidence="2">
    <location>
        <begin position="26"/>
        <end position="162"/>
    </location>
</feature>
<gene>
    <name evidence="4" type="primary">LOC111451688</name>
</gene>
<dbReference type="SUPFAM" id="SSF55797">
    <property type="entry name" value="PR-1-like"/>
    <property type="match status" value="1"/>
</dbReference>
<organism evidence="3 4">
    <name type="scientific">Cucurbita moschata</name>
    <name type="common">Winter crookneck squash</name>
    <name type="synonym">Cucurbita pepo var. moschata</name>
    <dbReference type="NCBI Taxonomy" id="3662"/>
    <lineage>
        <taxon>Eukaryota</taxon>
        <taxon>Viridiplantae</taxon>
        <taxon>Streptophyta</taxon>
        <taxon>Embryophyta</taxon>
        <taxon>Tracheophyta</taxon>
        <taxon>Spermatophyta</taxon>
        <taxon>Magnoliopsida</taxon>
        <taxon>eudicotyledons</taxon>
        <taxon>Gunneridae</taxon>
        <taxon>Pentapetalae</taxon>
        <taxon>rosids</taxon>
        <taxon>fabids</taxon>
        <taxon>Cucurbitales</taxon>
        <taxon>Cucurbitaceae</taxon>
        <taxon>Cucurbiteae</taxon>
        <taxon>Cucurbita</taxon>
    </lineage>
</organism>
<sequence>MGINPTWVLPVLALGLFQIAAGQSSAAAREFLHFHNKARAEVGVEPLQWSQNLANLTGRLIRFQRNQNICDTADVTRFRYGENQDWSNRPAQSPGLAVERWVEKKAFYNHTSNTCTMGRQCGAYTQVVWRKTKEVGCAQATCRQERITLTICFYNPPGNRIGERPY</sequence>
<evidence type="ECO:0000313" key="4">
    <source>
        <dbReference type="RefSeq" id="XP_022947966.1"/>
    </source>
</evidence>
<feature type="chain" id="PRO_5027116981" evidence="1">
    <location>
        <begin position="23"/>
        <end position="166"/>
    </location>
</feature>
<dbReference type="KEGG" id="cmos:111451688"/>